<protein>
    <submittedName>
        <fullName evidence="1">Uncharacterized protein</fullName>
    </submittedName>
</protein>
<comment type="caution">
    <text evidence="1">The sequence shown here is derived from an EMBL/GenBank/DDBJ whole genome shotgun (WGS) entry which is preliminary data.</text>
</comment>
<proteinExistence type="predicted"/>
<dbReference type="Proteomes" id="UP000295021">
    <property type="component" value="Unassembled WGS sequence"/>
</dbReference>
<evidence type="ECO:0000313" key="1">
    <source>
        <dbReference type="EMBL" id="TCU14189.1"/>
    </source>
</evidence>
<name>A0AAX2QCM8_9HYPH</name>
<dbReference type="RefSeq" id="WP_132614546.1">
    <property type="nucleotide sequence ID" value="NZ_SMBI01000023.1"/>
</dbReference>
<sequence>MTELNDLVDRAATAGWSRREVIVALADLLDAEPDDASGLLQMMAANHRQPDAKRAMMAIGRGGLKPSAGKSCG</sequence>
<dbReference type="AlphaFoldDB" id="A0AAX2QCM8"/>
<organism evidence="1 2">
    <name type="scientific">Rhizobium laguerreae</name>
    <dbReference type="NCBI Taxonomy" id="1076926"/>
    <lineage>
        <taxon>Bacteria</taxon>
        <taxon>Pseudomonadati</taxon>
        <taxon>Pseudomonadota</taxon>
        <taxon>Alphaproteobacteria</taxon>
        <taxon>Hyphomicrobiales</taxon>
        <taxon>Rhizobiaceae</taxon>
        <taxon>Rhizobium/Agrobacterium group</taxon>
        <taxon>Rhizobium</taxon>
    </lineage>
</organism>
<evidence type="ECO:0000313" key="2">
    <source>
        <dbReference type="Proteomes" id="UP000295021"/>
    </source>
</evidence>
<gene>
    <name evidence="1" type="ORF">EV131_1236</name>
</gene>
<dbReference type="EMBL" id="SMBI01000023">
    <property type="protein sequence ID" value="TCU14189.1"/>
    <property type="molecule type" value="Genomic_DNA"/>
</dbReference>
<accession>A0AAX2QCM8</accession>
<reference evidence="1 2" key="1">
    <citation type="submission" date="2019-03" db="EMBL/GenBank/DDBJ databases">
        <title>Genomic Encyclopedia of Type Strains, Phase IV (KMG-V): Genome sequencing to study the core and pangenomes of soil and plant-associated prokaryotes.</title>
        <authorList>
            <person name="Whitman W."/>
        </authorList>
    </citation>
    <scope>NUCLEOTIDE SEQUENCE [LARGE SCALE GENOMIC DNA]</scope>
    <source>
        <strain evidence="1 2">FB403</strain>
    </source>
</reference>